<name>M9ZZC7_NILLU</name>
<evidence type="ECO:0000256" key="6">
    <source>
        <dbReference type="SAM" id="SignalP"/>
    </source>
</evidence>
<dbReference type="PANTHER" id="PTHR24260">
    <property type="match status" value="1"/>
</dbReference>
<dbReference type="Pfam" id="PF00089">
    <property type="entry name" value="Trypsin"/>
    <property type="match status" value="1"/>
</dbReference>
<dbReference type="GO" id="GO:0004252">
    <property type="term" value="F:serine-type endopeptidase activity"/>
    <property type="evidence" value="ECO:0007669"/>
    <property type="project" value="InterPro"/>
</dbReference>
<evidence type="ECO:0000256" key="2">
    <source>
        <dbReference type="ARBA" id="ARBA00023157"/>
    </source>
</evidence>
<protein>
    <submittedName>
        <fullName evidence="8">Serine protease snake-1</fullName>
    </submittedName>
</protein>
<keyword evidence="5" id="KW-0720">Serine protease</keyword>
<feature type="signal peptide" evidence="6">
    <location>
        <begin position="1"/>
        <end position="18"/>
    </location>
</feature>
<reference evidence="8" key="2">
    <citation type="journal article" date="2013" name="BMC Genomics">
        <title>The genome- and transcriptome-wide analysis of innate immunity in the brown planthopper, Nilaparvata lugens.</title>
        <authorList>
            <person name="Bao Y.Y."/>
            <person name="Qu L.Y."/>
            <person name="Zhao D."/>
            <person name="Chen L.B."/>
            <person name="Jin H.Y."/>
            <person name="Xu L.M."/>
            <person name="Cheng J.A."/>
            <person name="Zhang C.X."/>
        </authorList>
    </citation>
    <scope>NUCLEOTIDE SEQUENCE</scope>
</reference>
<dbReference type="InterPro" id="IPR001254">
    <property type="entry name" value="Trypsin_dom"/>
</dbReference>
<dbReference type="PROSITE" id="PS00135">
    <property type="entry name" value="TRYPSIN_SER"/>
    <property type="match status" value="1"/>
</dbReference>
<organism evidence="8">
    <name type="scientific">Nilaparvata lugens</name>
    <name type="common">Brown planthopper</name>
    <dbReference type="NCBI Taxonomy" id="108931"/>
    <lineage>
        <taxon>Eukaryota</taxon>
        <taxon>Metazoa</taxon>
        <taxon>Ecdysozoa</taxon>
        <taxon>Arthropoda</taxon>
        <taxon>Hexapoda</taxon>
        <taxon>Insecta</taxon>
        <taxon>Pterygota</taxon>
        <taxon>Neoptera</taxon>
        <taxon>Paraneoptera</taxon>
        <taxon>Hemiptera</taxon>
        <taxon>Auchenorrhyncha</taxon>
        <taxon>Fulgoroidea</taxon>
        <taxon>Delphacidae</taxon>
        <taxon>Delphacinae</taxon>
        <taxon>Nilaparvata</taxon>
    </lineage>
</organism>
<feature type="domain" description="Peptidase S1" evidence="7">
    <location>
        <begin position="107"/>
        <end position="350"/>
    </location>
</feature>
<dbReference type="PRINTS" id="PR00722">
    <property type="entry name" value="CHYMOTRYPSIN"/>
</dbReference>
<dbReference type="PROSITE" id="PS00134">
    <property type="entry name" value="TRYPSIN_HIS"/>
    <property type="match status" value="1"/>
</dbReference>
<sequence>MLLHCFLVVCVFVGLASVAVVQDKHERLYENDLCDDGSICKKIKDCPGITDLIQQGLRPKVCSFASDESVVLCCPTTTVDYKTDETISEKMCKKYTKTLCLGYVPNIVEGQTVEPKELPFMALIGYGRTTIAWKCGGSLISKRYVLSAAHCNHNGENATWVRLGELDWKSNSDDARPKDYQIVAYIDHPQYNPNENYNDITLYRLDKDVEFNLYIRPICINIAPRNETKAVAAGWGRVGVVERESSKLLKVDLDLWTLDKCSNLSINNVRLPKNLTDDMMCAGTIGGGADTCSGDSGGPLFYAPTQEQQDNECYLLSQIGITSFGTQCGLEPAIYTNVVAYHQWIESIVWPVNGTSDLLIWEN</sequence>
<dbReference type="EMBL" id="KC355219">
    <property type="protein sequence ID" value="AGK40919.1"/>
    <property type="molecule type" value="mRNA"/>
</dbReference>
<dbReference type="FunFam" id="2.40.10.10:FF:000028">
    <property type="entry name" value="Serine protease easter"/>
    <property type="match status" value="1"/>
</dbReference>
<keyword evidence="2" id="KW-1015">Disulfide bond</keyword>
<dbReference type="InterPro" id="IPR009003">
    <property type="entry name" value="Peptidase_S1_PA"/>
</dbReference>
<evidence type="ECO:0000256" key="4">
    <source>
        <dbReference type="ARBA" id="ARBA00024195"/>
    </source>
</evidence>
<evidence type="ECO:0000259" key="7">
    <source>
        <dbReference type="PROSITE" id="PS50240"/>
    </source>
</evidence>
<dbReference type="InterPro" id="IPR018114">
    <property type="entry name" value="TRYPSIN_HIS"/>
</dbReference>
<keyword evidence="3" id="KW-0325">Glycoprotein</keyword>
<dbReference type="OrthoDB" id="6339452at2759"/>
<dbReference type="InterPro" id="IPR001314">
    <property type="entry name" value="Peptidase_S1A"/>
</dbReference>
<dbReference type="InterPro" id="IPR033116">
    <property type="entry name" value="TRYPSIN_SER"/>
</dbReference>
<keyword evidence="5" id="KW-0378">Hydrolase</keyword>
<accession>M9ZZC7</accession>
<proteinExistence type="evidence at transcript level"/>
<dbReference type="CDD" id="cd00190">
    <property type="entry name" value="Tryp_SPc"/>
    <property type="match status" value="1"/>
</dbReference>
<comment type="similarity">
    <text evidence="4">Belongs to the peptidase S1 family. CLIP subfamily.</text>
</comment>
<dbReference type="Gene3D" id="2.40.10.10">
    <property type="entry name" value="Trypsin-like serine proteases"/>
    <property type="match status" value="1"/>
</dbReference>
<dbReference type="SMART" id="SM00020">
    <property type="entry name" value="Tryp_SPc"/>
    <property type="match status" value="1"/>
</dbReference>
<evidence type="ECO:0000313" key="8">
    <source>
        <dbReference type="EMBL" id="AGK40919.1"/>
    </source>
</evidence>
<keyword evidence="1 6" id="KW-0732">Signal</keyword>
<keyword evidence="5 8" id="KW-0645">Protease</keyword>
<dbReference type="SUPFAM" id="SSF50494">
    <property type="entry name" value="Trypsin-like serine proteases"/>
    <property type="match status" value="1"/>
</dbReference>
<dbReference type="GO" id="GO:0006508">
    <property type="term" value="P:proteolysis"/>
    <property type="evidence" value="ECO:0007669"/>
    <property type="project" value="UniProtKB-KW"/>
</dbReference>
<dbReference type="InterPro" id="IPR043504">
    <property type="entry name" value="Peptidase_S1_PA_chymotrypsin"/>
</dbReference>
<reference evidence="8" key="1">
    <citation type="submission" date="2012-12" db="EMBL/GenBank/DDBJ databases">
        <authorList>
            <person name="Bao Y.-Y."/>
            <person name="Zhang C.-X."/>
        </authorList>
    </citation>
    <scope>NUCLEOTIDE SEQUENCE</scope>
</reference>
<feature type="chain" id="PRO_5004104981" evidence="6">
    <location>
        <begin position="19"/>
        <end position="363"/>
    </location>
</feature>
<evidence type="ECO:0000256" key="3">
    <source>
        <dbReference type="ARBA" id="ARBA00023180"/>
    </source>
</evidence>
<evidence type="ECO:0000256" key="1">
    <source>
        <dbReference type="ARBA" id="ARBA00022729"/>
    </source>
</evidence>
<dbReference type="PANTHER" id="PTHR24260:SF147">
    <property type="entry name" value="EG:BACR7A4.3 PROTEIN-RELATED"/>
    <property type="match status" value="1"/>
</dbReference>
<dbReference type="PROSITE" id="PS50240">
    <property type="entry name" value="TRYPSIN_DOM"/>
    <property type="match status" value="1"/>
</dbReference>
<dbReference type="InterPro" id="IPR051333">
    <property type="entry name" value="CLIP_Serine_Protease"/>
</dbReference>
<evidence type="ECO:0000256" key="5">
    <source>
        <dbReference type="RuleBase" id="RU363034"/>
    </source>
</evidence>
<dbReference type="AlphaFoldDB" id="M9ZZC7"/>